<keyword evidence="3" id="KW-1185">Reference proteome</keyword>
<dbReference type="RefSeq" id="WP_143017027.1">
    <property type="nucleotide sequence ID" value="NZ_FNAN01000040.1"/>
</dbReference>
<evidence type="ECO:0000313" key="3">
    <source>
        <dbReference type="Proteomes" id="UP000198748"/>
    </source>
</evidence>
<dbReference type="AlphaFoldDB" id="A0A1G8CUG0"/>
<protein>
    <submittedName>
        <fullName evidence="2">Uncharacterized protein</fullName>
    </submittedName>
</protein>
<organism evidence="2 3">
    <name type="scientific">Dyadobacter soli</name>
    <dbReference type="NCBI Taxonomy" id="659014"/>
    <lineage>
        <taxon>Bacteria</taxon>
        <taxon>Pseudomonadati</taxon>
        <taxon>Bacteroidota</taxon>
        <taxon>Cytophagia</taxon>
        <taxon>Cytophagales</taxon>
        <taxon>Spirosomataceae</taxon>
        <taxon>Dyadobacter</taxon>
    </lineage>
</organism>
<dbReference type="OrthoDB" id="964289at2"/>
<dbReference type="Proteomes" id="UP000198748">
    <property type="component" value="Unassembled WGS sequence"/>
</dbReference>
<sequence length="177" mass="19551">MLFRSSTNNQLLRLFRSGLFFAFYLVTFTASAQVHTGSATATTPQFPGADTVINTAGKWYEKQTIFLVGGNTFVKNGTTYTGRKALSKEFSISPAGMKLYVRSRKIRNFTLTLSLAGAVGTIFATTSKNRDNLKGLMWTSIGVGIVSSWGTAYANSVRDRAFWIRNHDAMSKFDTKD</sequence>
<feature type="signal peptide" evidence="1">
    <location>
        <begin position="1"/>
        <end position="32"/>
    </location>
</feature>
<evidence type="ECO:0000256" key="1">
    <source>
        <dbReference type="SAM" id="SignalP"/>
    </source>
</evidence>
<feature type="chain" id="PRO_5011472367" evidence="1">
    <location>
        <begin position="33"/>
        <end position="177"/>
    </location>
</feature>
<keyword evidence="1" id="KW-0732">Signal</keyword>
<name>A0A1G8CUG0_9BACT</name>
<dbReference type="EMBL" id="FNAN01000040">
    <property type="protein sequence ID" value="SDH49157.1"/>
    <property type="molecule type" value="Genomic_DNA"/>
</dbReference>
<accession>A0A1G8CUG0</accession>
<gene>
    <name evidence="2" type="ORF">SAMN04487996_14011</name>
</gene>
<proteinExistence type="predicted"/>
<evidence type="ECO:0000313" key="2">
    <source>
        <dbReference type="EMBL" id="SDH49157.1"/>
    </source>
</evidence>
<reference evidence="3" key="1">
    <citation type="submission" date="2016-10" db="EMBL/GenBank/DDBJ databases">
        <authorList>
            <person name="Varghese N."/>
            <person name="Submissions S."/>
        </authorList>
    </citation>
    <scope>NUCLEOTIDE SEQUENCE [LARGE SCALE GENOMIC DNA]</scope>
    <source>
        <strain evidence="3">DSM 25329</strain>
    </source>
</reference>